<keyword evidence="1" id="KW-0472">Membrane</keyword>
<gene>
    <name evidence="2" type="ORF">CAP_5001</name>
</gene>
<comment type="caution">
    <text evidence="2">The sequence shown here is derived from an EMBL/GenBank/DDBJ whole genome shotgun (WGS) entry which is preliminary data.</text>
</comment>
<evidence type="ECO:0000313" key="3">
    <source>
        <dbReference type="Proteomes" id="UP000019678"/>
    </source>
</evidence>
<feature type="transmembrane region" description="Helical" evidence="1">
    <location>
        <begin position="12"/>
        <end position="35"/>
    </location>
</feature>
<evidence type="ECO:0000313" key="2">
    <source>
        <dbReference type="EMBL" id="EYF03900.1"/>
    </source>
</evidence>
<dbReference type="RefSeq" id="WP_197041324.1">
    <property type="nucleotide sequence ID" value="NZ_ASRX01000040.1"/>
</dbReference>
<evidence type="ECO:0008006" key="4">
    <source>
        <dbReference type="Google" id="ProtNLM"/>
    </source>
</evidence>
<dbReference type="Pfam" id="PF11876">
    <property type="entry name" value="TsiV"/>
    <property type="match status" value="1"/>
</dbReference>
<dbReference type="EMBL" id="ASRX01000040">
    <property type="protein sequence ID" value="EYF03900.1"/>
    <property type="molecule type" value="Genomic_DNA"/>
</dbReference>
<dbReference type="AlphaFoldDB" id="A0A017T503"/>
<keyword evidence="1" id="KW-1133">Transmembrane helix</keyword>
<dbReference type="Proteomes" id="UP000019678">
    <property type="component" value="Unassembled WGS sequence"/>
</dbReference>
<keyword evidence="3" id="KW-1185">Reference proteome</keyword>
<accession>A0A017T503</accession>
<keyword evidence="1" id="KW-0812">Transmembrane</keyword>
<dbReference type="STRING" id="1192034.CAP_5001"/>
<evidence type="ECO:0000256" key="1">
    <source>
        <dbReference type="SAM" id="Phobius"/>
    </source>
</evidence>
<organism evidence="2 3">
    <name type="scientific">Chondromyces apiculatus DSM 436</name>
    <dbReference type="NCBI Taxonomy" id="1192034"/>
    <lineage>
        <taxon>Bacteria</taxon>
        <taxon>Pseudomonadati</taxon>
        <taxon>Myxococcota</taxon>
        <taxon>Polyangia</taxon>
        <taxon>Polyangiales</taxon>
        <taxon>Polyangiaceae</taxon>
        <taxon>Chondromyces</taxon>
    </lineage>
</organism>
<name>A0A017T503_9BACT</name>
<proteinExistence type="predicted"/>
<dbReference type="eggNOG" id="ENOG502ZBAB">
    <property type="taxonomic scope" value="Bacteria"/>
</dbReference>
<dbReference type="InterPro" id="IPR021815">
    <property type="entry name" value="TsiV"/>
</dbReference>
<sequence>MTRRDKGALPVAMLVKGALPVAMLVKGALLVAMLATMSHCARQGPGESPGEGAVMVDAGWRELSDVVTGEMAVRDPEGRVMLQVAQIATVYLADGHTREAREKVLAVCEGYFARWGQHLRWARNPDTDQFEPFGAGKGSNPRSWAPVDDEESTMDLAYSGAAYEKGAGAYMLSALCQEYRPRLTLSPLKLALPLIADEEAWGVLPEVLLEVCRALKPVSGYGGIGAVDSPFFMESYQYGSIVYHWAQRFPGMEVEYTFSHANWMTDGREGKKDGIKGVNWLTVVGDRYLAELGGAEEVAAAVEALDARFVVHRYEGGMMIQAGPRPQLGDARQGVWPELYVKLAKLLKPIRIVHTNPFHRGGPAILFTKEESEAWLRRFDDR</sequence>
<protein>
    <recommendedName>
        <fullName evidence="4">DUF3396 domain-containing protein</fullName>
    </recommendedName>
</protein>
<reference evidence="2 3" key="1">
    <citation type="submission" date="2013-05" db="EMBL/GenBank/DDBJ databases">
        <title>Genome assembly of Chondromyces apiculatus DSM 436.</title>
        <authorList>
            <person name="Sharma G."/>
            <person name="Khatri I."/>
            <person name="Kaur C."/>
            <person name="Mayilraj S."/>
            <person name="Subramanian S."/>
        </authorList>
    </citation>
    <scope>NUCLEOTIDE SEQUENCE [LARGE SCALE GENOMIC DNA]</scope>
    <source>
        <strain evidence="2 3">DSM 436</strain>
    </source>
</reference>